<gene>
    <name evidence="2" type="ORF">HXX08_13015</name>
    <name evidence="3" type="ORF">OZ401_004742</name>
</gene>
<dbReference type="AlphaFoldDB" id="A0A8T7M3Z0"/>
<evidence type="ECO:0000313" key="3">
    <source>
        <dbReference type="EMBL" id="WJW70223.1"/>
    </source>
</evidence>
<evidence type="ECO:0000313" key="4">
    <source>
        <dbReference type="Proteomes" id="UP000521676"/>
    </source>
</evidence>
<dbReference type="Proteomes" id="UP001431572">
    <property type="component" value="Plasmid unnamed1"/>
</dbReference>
<dbReference type="EMBL" id="CP128401">
    <property type="protein sequence ID" value="WJW70223.1"/>
    <property type="molecule type" value="Genomic_DNA"/>
</dbReference>
<dbReference type="InterPro" id="IPR019734">
    <property type="entry name" value="TPR_rpt"/>
</dbReference>
<keyword evidence="1" id="KW-0732">Signal</keyword>
<proteinExistence type="predicted"/>
<evidence type="ECO:0008006" key="6">
    <source>
        <dbReference type="Google" id="ProtNLM"/>
    </source>
</evidence>
<accession>A0A8T7M3Z0</accession>
<geneLocation type="plasmid" evidence="3 5">
    <name>unnamed1</name>
</geneLocation>
<name>A0A8T7M3Z0_9CHLR</name>
<protein>
    <recommendedName>
        <fullName evidence="6">Tetratricopeptide repeat protein</fullName>
    </recommendedName>
</protein>
<reference evidence="2 4" key="1">
    <citation type="submission" date="2020-06" db="EMBL/GenBank/DDBJ databases">
        <title>Anoxygenic phototrophic Chloroflexota member uses a Type I reaction center.</title>
        <authorList>
            <person name="Tsuji J.M."/>
            <person name="Shaw N.A."/>
            <person name="Nagashima S."/>
            <person name="Venkiteswaran J."/>
            <person name="Schiff S.L."/>
            <person name="Hanada S."/>
            <person name="Tank M."/>
            <person name="Neufeld J.D."/>
        </authorList>
    </citation>
    <scope>NUCLEOTIDE SEQUENCE [LARGE SCALE GENOMIC DNA]</scope>
    <source>
        <strain evidence="2">L227-S17</strain>
    </source>
</reference>
<keyword evidence="3" id="KW-0614">Plasmid</keyword>
<dbReference type="InterPro" id="IPR011990">
    <property type="entry name" value="TPR-like_helical_dom_sf"/>
</dbReference>
<organism evidence="2 4">
    <name type="scientific">Candidatus Chlorohelix allophototropha</name>
    <dbReference type="NCBI Taxonomy" id="3003348"/>
    <lineage>
        <taxon>Bacteria</taxon>
        <taxon>Bacillati</taxon>
        <taxon>Chloroflexota</taxon>
        <taxon>Chloroflexia</taxon>
        <taxon>Candidatus Chloroheliales</taxon>
        <taxon>Candidatus Chloroheliaceae</taxon>
        <taxon>Candidatus Chlorohelix</taxon>
    </lineage>
</organism>
<reference evidence="3" key="2">
    <citation type="journal article" date="2024" name="Nature">
        <title>Anoxygenic phototroph of the Chloroflexota uses a type I reaction centre.</title>
        <authorList>
            <person name="Tsuji J.M."/>
            <person name="Shaw N.A."/>
            <person name="Nagashima S."/>
            <person name="Venkiteswaran J.J."/>
            <person name="Schiff S.L."/>
            <person name="Watanabe T."/>
            <person name="Fukui M."/>
            <person name="Hanada S."/>
            <person name="Tank M."/>
            <person name="Neufeld J.D."/>
        </authorList>
    </citation>
    <scope>NUCLEOTIDE SEQUENCE</scope>
    <source>
        <strain evidence="3">L227-S17</strain>
        <plasmid evidence="3 5">unnamed1</plasmid>
    </source>
</reference>
<feature type="chain" id="PRO_5035944136" description="Tetratricopeptide repeat protein" evidence="1">
    <location>
        <begin position="27"/>
        <end position="552"/>
    </location>
</feature>
<dbReference type="EMBL" id="JACATZ010000001">
    <property type="protein sequence ID" value="NWJ46792.1"/>
    <property type="molecule type" value="Genomic_DNA"/>
</dbReference>
<evidence type="ECO:0000313" key="5">
    <source>
        <dbReference type="Proteomes" id="UP001431572"/>
    </source>
</evidence>
<evidence type="ECO:0000313" key="2">
    <source>
        <dbReference type="EMBL" id="NWJ46792.1"/>
    </source>
</evidence>
<evidence type="ECO:0000256" key="1">
    <source>
        <dbReference type="SAM" id="SignalP"/>
    </source>
</evidence>
<dbReference type="RefSeq" id="WP_341472099.1">
    <property type="nucleotide sequence ID" value="NZ_CP128401.1"/>
</dbReference>
<dbReference type="Pfam" id="PF13181">
    <property type="entry name" value="TPR_8"/>
    <property type="match status" value="2"/>
</dbReference>
<keyword evidence="5" id="KW-1185">Reference proteome</keyword>
<sequence>MRLKNIGFLITLSLLLQLATHNLANAAPDFGNSKFKQFWEYSDKLVDEVPDAGRGYTWGPNNFSIRQEIYLEIAGGKRQVQYFDKSRMELSADGTYVTNGLLTKELVTGLRQDGNTLFVQLSPSQTQVAGDDNGDGSNGSAPVYASFKEIVTTRPGQNTALNLIGQVANLSINKAGQVTTLSNPPAQLSIGQYDTILGHNIPQVFLDYQNIQGLTWNGSNFVKDKVYTDNPVANVFGYPISEAYWTKAIVAGQEKDVLVQMFERRVLTYTPSNPDPFKVEMGNIGQHYFKWRYSLSSENLTSTAWNAFKINNYRDAYQIALECVNRFEEEALRLQDGYVKSGKSLPPTGVVDEATKKSIFEQGPVNDVGTAYFIMGQSAEKLNDSEKAAAAYKGAQKFTYARTYDTRGWFWSPAIAATYGTSTSEQLTVAAWKALADKNYYEAYQKAQVCVIKFESEAIRIQEGYSNSGKPLPPVGAVDETTKKAIFAQGVLNDVGASYFIMGQASESLGDKTKAIEAYKGAQKFPYARVWDTQGWFWSPSQAATERLSKIA</sequence>
<feature type="signal peptide" evidence="1">
    <location>
        <begin position="1"/>
        <end position="26"/>
    </location>
</feature>
<dbReference type="SUPFAM" id="SSF48452">
    <property type="entry name" value="TPR-like"/>
    <property type="match status" value="1"/>
</dbReference>
<dbReference type="Proteomes" id="UP000521676">
    <property type="component" value="Unassembled WGS sequence"/>
</dbReference>